<evidence type="ECO:0000313" key="6">
    <source>
        <dbReference type="EMBL" id="KNE97459.1"/>
    </source>
</evidence>
<evidence type="ECO:0000256" key="2">
    <source>
        <dbReference type="ARBA" id="ARBA00022490"/>
    </source>
</evidence>
<dbReference type="InterPro" id="IPR016437">
    <property type="entry name" value="MCT-1/Tma20"/>
</dbReference>
<dbReference type="InterPro" id="IPR002478">
    <property type="entry name" value="PUA"/>
</dbReference>
<dbReference type="SMART" id="SM00359">
    <property type="entry name" value="PUA"/>
    <property type="match status" value="1"/>
</dbReference>
<organism evidence="6 7">
    <name type="scientific">Puccinia striiformis f. sp. tritici PST-78</name>
    <dbReference type="NCBI Taxonomy" id="1165861"/>
    <lineage>
        <taxon>Eukaryota</taxon>
        <taxon>Fungi</taxon>
        <taxon>Dikarya</taxon>
        <taxon>Basidiomycota</taxon>
        <taxon>Pucciniomycotina</taxon>
        <taxon>Pucciniomycetes</taxon>
        <taxon>Pucciniales</taxon>
        <taxon>Pucciniaceae</taxon>
        <taxon>Puccinia</taxon>
    </lineage>
</organism>
<dbReference type="EMBL" id="AJIL01000068">
    <property type="protein sequence ID" value="KNE97459.1"/>
    <property type="molecule type" value="Genomic_DNA"/>
</dbReference>
<gene>
    <name evidence="6" type="ORF">PSTG_09293</name>
</gene>
<dbReference type="CDD" id="cd11609">
    <property type="entry name" value="MCT1_N"/>
    <property type="match status" value="1"/>
</dbReference>
<dbReference type="CDD" id="cd21155">
    <property type="entry name" value="PUA_MCTS-1-like"/>
    <property type="match status" value="1"/>
</dbReference>
<dbReference type="InterPro" id="IPR015947">
    <property type="entry name" value="PUA-like_sf"/>
</dbReference>
<evidence type="ECO:0000313" key="7">
    <source>
        <dbReference type="Proteomes" id="UP000054564"/>
    </source>
</evidence>
<dbReference type="AlphaFoldDB" id="A0A0L0VER9"/>
<dbReference type="InterPro" id="IPR048248">
    <property type="entry name" value="PUA_eIF2d-like"/>
</dbReference>
<evidence type="ECO:0000256" key="3">
    <source>
        <dbReference type="PIRNR" id="PIRNR005067"/>
    </source>
</evidence>
<dbReference type="NCBIfam" id="TIGR00451">
    <property type="entry name" value="unchar_dom_2"/>
    <property type="match status" value="1"/>
</dbReference>
<dbReference type="OrthoDB" id="10249667at2759"/>
<dbReference type="InterPro" id="IPR041366">
    <property type="entry name" value="Pre-PUA"/>
</dbReference>
<keyword evidence="7" id="KW-1185">Reference proteome</keyword>
<dbReference type="PROSITE" id="PS50890">
    <property type="entry name" value="PUA"/>
    <property type="match status" value="1"/>
</dbReference>
<feature type="region of interest" description="Disordered" evidence="4">
    <location>
        <begin position="46"/>
        <end position="69"/>
    </location>
</feature>
<comment type="function">
    <text evidence="3">Involved in translation.</text>
</comment>
<dbReference type="SUPFAM" id="SSF88697">
    <property type="entry name" value="PUA domain-like"/>
    <property type="match status" value="1"/>
</dbReference>
<dbReference type="Gene3D" id="3.10.400.20">
    <property type="match status" value="1"/>
</dbReference>
<proteinExistence type="inferred from homology"/>
<dbReference type="PANTHER" id="PTHR22798">
    <property type="entry name" value="MCT-1 PROTEIN"/>
    <property type="match status" value="1"/>
</dbReference>
<dbReference type="STRING" id="1165861.A0A0L0VER9"/>
<evidence type="ECO:0000256" key="4">
    <source>
        <dbReference type="SAM" id="MobiDB-lite"/>
    </source>
</evidence>
<evidence type="ECO:0000256" key="1">
    <source>
        <dbReference type="ARBA" id="ARBA00004496"/>
    </source>
</evidence>
<accession>A0A0L0VER9</accession>
<name>A0A0L0VER9_9BASI</name>
<dbReference type="Pfam" id="PF26292">
    <property type="entry name" value="PUA_elF2D"/>
    <property type="match status" value="1"/>
</dbReference>
<reference evidence="7" key="1">
    <citation type="submission" date="2014-03" db="EMBL/GenBank/DDBJ databases">
        <title>The Genome Sequence of Puccinia striiformis f. sp. tritici PST-78.</title>
        <authorList>
            <consortium name="The Broad Institute Genome Sequencing Platform"/>
            <person name="Cuomo C."/>
            <person name="Hulbert S."/>
            <person name="Chen X."/>
            <person name="Walker B."/>
            <person name="Young S.K."/>
            <person name="Zeng Q."/>
            <person name="Gargeya S."/>
            <person name="Fitzgerald M."/>
            <person name="Haas B."/>
            <person name="Abouelleil A."/>
            <person name="Alvarado L."/>
            <person name="Arachchi H.M."/>
            <person name="Berlin A.M."/>
            <person name="Chapman S.B."/>
            <person name="Goldberg J."/>
            <person name="Griggs A."/>
            <person name="Gujja S."/>
            <person name="Hansen M."/>
            <person name="Howarth C."/>
            <person name="Imamovic A."/>
            <person name="Larimer J."/>
            <person name="McCowan C."/>
            <person name="Montmayeur A."/>
            <person name="Murphy C."/>
            <person name="Neiman D."/>
            <person name="Pearson M."/>
            <person name="Priest M."/>
            <person name="Roberts A."/>
            <person name="Saif S."/>
            <person name="Shea T."/>
            <person name="Sisk P."/>
            <person name="Sykes S."/>
            <person name="Wortman J."/>
            <person name="Nusbaum C."/>
            <person name="Birren B."/>
        </authorList>
    </citation>
    <scope>NUCLEOTIDE SEQUENCE [LARGE SCALE GENOMIC DNA]</scope>
    <source>
        <strain evidence="7">race PST-78</strain>
    </source>
</reference>
<dbReference type="PANTHER" id="PTHR22798:SF0">
    <property type="entry name" value="MALIGNANT T-CELL-AMPLIFIED SEQUENCE 1"/>
    <property type="match status" value="1"/>
</dbReference>
<dbReference type="GO" id="GO:0001731">
    <property type="term" value="P:formation of translation preinitiation complex"/>
    <property type="evidence" value="ECO:0007669"/>
    <property type="project" value="TreeGrafter"/>
</dbReference>
<dbReference type="Proteomes" id="UP000054564">
    <property type="component" value="Unassembled WGS sequence"/>
</dbReference>
<sequence length="222" mass="24682">MFKKFTVKEDVASNTIIKSSTQRAIRTKLCQQFPALNQPIQIIPEQEEEDEDSEDDNDDKPVKNQAEDPSAVNNDQLVTLLESLWPKKESLNLLKCREHVSILVCKKTPLFFQHFDGPYFPTLKLLHQYPTLLPQVQVDKGAIKFVLSGANIMCPGLTSAGAKLPEDLPSQTPVAVHAEGKSSACAIGFTQKSSKDMIAINKGIGVDNVHWLGDDLWLIDEI</sequence>
<comment type="subcellular location">
    <subcellularLocation>
        <location evidence="1 3">Cytoplasm</location>
    </subcellularLocation>
</comment>
<dbReference type="GO" id="GO:0003723">
    <property type="term" value="F:RNA binding"/>
    <property type="evidence" value="ECO:0007669"/>
    <property type="project" value="InterPro"/>
</dbReference>
<comment type="caution">
    <text evidence="6">The sequence shown here is derived from an EMBL/GenBank/DDBJ whole genome shotgun (WGS) entry which is preliminary data.</text>
</comment>
<feature type="domain" description="PUA" evidence="5">
    <location>
        <begin position="134"/>
        <end position="213"/>
    </location>
</feature>
<dbReference type="PIRSF" id="PIRSF005067">
    <property type="entry name" value="Tma_RNA-bind_prd"/>
    <property type="match status" value="1"/>
</dbReference>
<evidence type="ECO:0000259" key="5">
    <source>
        <dbReference type="SMART" id="SM00359"/>
    </source>
</evidence>
<dbReference type="GO" id="GO:0005737">
    <property type="term" value="C:cytoplasm"/>
    <property type="evidence" value="ECO:0007669"/>
    <property type="project" value="UniProtKB-SubCell"/>
</dbReference>
<dbReference type="Pfam" id="PF17832">
    <property type="entry name" value="Pre-PUA"/>
    <property type="match status" value="2"/>
</dbReference>
<dbReference type="InterPro" id="IPR004521">
    <property type="entry name" value="Uncharacterised_CHP00451"/>
</dbReference>
<keyword evidence="2 3" id="KW-0963">Cytoplasm</keyword>
<feature type="compositionally biased region" description="Acidic residues" evidence="4">
    <location>
        <begin position="46"/>
        <end position="58"/>
    </location>
</feature>
<protein>
    <recommendedName>
        <fullName evidence="3">Translation machinery-associated protein 20</fullName>
    </recommendedName>
</protein>
<comment type="similarity">
    <text evidence="3">Belongs to the TMA20 family.</text>
</comment>